<dbReference type="EMBL" id="JACSQY010000004">
    <property type="protein sequence ID" value="MBD7908158.1"/>
    <property type="molecule type" value="Genomic_DNA"/>
</dbReference>
<gene>
    <name evidence="1" type="ORF">H9659_07445</name>
</gene>
<organism evidence="1 2">
    <name type="scientific">Sporosarcina gallistercoris</name>
    <dbReference type="NCBI Taxonomy" id="2762245"/>
    <lineage>
        <taxon>Bacteria</taxon>
        <taxon>Bacillati</taxon>
        <taxon>Bacillota</taxon>
        <taxon>Bacilli</taxon>
        <taxon>Bacillales</taxon>
        <taxon>Caryophanaceae</taxon>
        <taxon>Sporosarcina</taxon>
    </lineage>
</organism>
<comment type="caution">
    <text evidence="1">The sequence shown here is derived from an EMBL/GenBank/DDBJ whole genome shotgun (WGS) entry which is preliminary data.</text>
</comment>
<evidence type="ECO:0008006" key="3">
    <source>
        <dbReference type="Google" id="ProtNLM"/>
    </source>
</evidence>
<accession>A0ABR8PJ28</accession>
<proteinExistence type="predicted"/>
<dbReference type="InterPro" id="IPR025945">
    <property type="entry name" value="DHHW"/>
</dbReference>
<dbReference type="PROSITE" id="PS51257">
    <property type="entry name" value="PROKAR_LIPOPROTEIN"/>
    <property type="match status" value="1"/>
</dbReference>
<dbReference type="Proteomes" id="UP000659496">
    <property type="component" value="Unassembled WGS sequence"/>
</dbReference>
<name>A0ABR8PJ28_9BACL</name>
<evidence type="ECO:0000313" key="2">
    <source>
        <dbReference type="Proteomes" id="UP000659496"/>
    </source>
</evidence>
<evidence type="ECO:0000313" key="1">
    <source>
        <dbReference type="EMBL" id="MBD7908158.1"/>
    </source>
</evidence>
<dbReference type="RefSeq" id="WP_191689306.1">
    <property type="nucleotide sequence ID" value="NZ_JACSQY010000004.1"/>
</dbReference>
<keyword evidence="2" id="KW-1185">Reference proteome</keyword>
<dbReference type="Pfam" id="PF14286">
    <property type="entry name" value="DHHW"/>
    <property type="match status" value="1"/>
</dbReference>
<reference evidence="1 2" key="1">
    <citation type="submission" date="2020-08" db="EMBL/GenBank/DDBJ databases">
        <title>A Genomic Blueprint of the Chicken Gut Microbiome.</title>
        <authorList>
            <person name="Gilroy R."/>
            <person name="Ravi A."/>
            <person name="Getino M."/>
            <person name="Pursley I."/>
            <person name="Horton D.L."/>
            <person name="Alikhan N.-F."/>
            <person name="Baker D."/>
            <person name="Gharbi K."/>
            <person name="Hall N."/>
            <person name="Watson M."/>
            <person name="Adriaenssens E.M."/>
            <person name="Foster-Nyarko E."/>
            <person name="Jarju S."/>
            <person name="Secka A."/>
            <person name="Antonio M."/>
            <person name="Oren A."/>
            <person name="Chaudhuri R."/>
            <person name="La Ragione R.M."/>
            <person name="Hildebrand F."/>
            <person name="Pallen M.J."/>
        </authorList>
    </citation>
    <scope>NUCLEOTIDE SEQUENCE [LARGE SCALE GENOMIC DNA]</scope>
    <source>
        <strain evidence="1 2">Sa3CUA8</strain>
    </source>
</reference>
<protein>
    <recommendedName>
        <fullName evidence="3">DHHW protein</fullName>
    </recommendedName>
</protein>
<sequence>MKRLNAIMIGVFAVFVGGIACMNLLAEDEPFSQAENRPLMQFPELSLDKIISGEFSKDVETYLSDQFVHKRFWTSVKASAQKAVLKKDNNGVYFGGDGYLFEKFETPSEQLDANSESISRFLEKTKGVSVYGLLAPTSIELYPEKLPKFAQTASETAAIQRVEEQVKGEIGWIDVSSALKAEKDQPIYYRTDHHWTTHGAYTAYRSAIEKMGMEPFSSNEFTIQTVSENFRGTYDAKANDPSITADEIDVYVPKFNVSYNVDIDDGQSKMESLYAWEFLEKRDQYSFFLGGNHRAVTIHSNVQNGRKLMIIKDSYAHALVPFLANHFEEIYMVDLRYDHRNMAQVVKEKGIQNVLVVYNIANFAEDQNLIWLRQ</sequence>